<evidence type="ECO:0000313" key="2">
    <source>
        <dbReference type="Proteomes" id="UP000268093"/>
    </source>
</evidence>
<evidence type="ECO:0000313" key="1">
    <source>
        <dbReference type="EMBL" id="RUP52229.1"/>
    </source>
</evidence>
<dbReference type="EMBL" id="RBNI01000102">
    <property type="protein sequence ID" value="RUP52229.1"/>
    <property type="molecule type" value="Genomic_DNA"/>
</dbReference>
<dbReference type="AlphaFoldDB" id="A0A433DN08"/>
<dbReference type="Proteomes" id="UP000268093">
    <property type="component" value="Unassembled WGS sequence"/>
</dbReference>
<accession>A0A433DN08</accession>
<name>A0A433DN08_9FUNG</name>
<dbReference type="OrthoDB" id="58416at2759"/>
<organism evidence="1 2">
    <name type="scientific">Jimgerdemannia flammicorona</name>
    <dbReference type="NCBI Taxonomy" id="994334"/>
    <lineage>
        <taxon>Eukaryota</taxon>
        <taxon>Fungi</taxon>
        <taxon>Fungi incertae sedis</taxon>
        <taxon>Mucoromycota</taxon>
        <taxon>Mucoromycotina</taxon>
        <taxon>Endogonomycetes</taxon>
        <taxon>Endogonales</taxon>
        <taxon>Endogonaceae</taxon>
        <taxon>Jimgerdemannia</taxon>
    </lineage>
</organism>
<gene>
    <name evidence="1" type="ORF">BC936DRAFT_136663</name>
</gene>
<protein>
    <submittedName>
        <fullName evidence="1">Uncharacterized protein</fullName>
    </submittedName>
</protein>
<reference evidence="1 2" key="1">
    <citation type="journal article" date="2018" name="New Phytol.">
        <title>Phylogenomics of Endogonaceae and evolution of mycorrhizas within Mucoromycota.</title>
        <authorList>
            <person name="Chang Y."/>
            <person name="Desiro A."/>
            <person name="Na H."/>
            <person name="Sandor L."/>
            <person name="Lipzen A."/>
            <person name="Clum A."/>
            <person name="Barry K."/>
            <person name="Grigoriev I.V."/>
            <person name="Martin F.M."/>
            <person name="Stajich J.E."/>
            <person name="Smith M.E."/>
            <person name="Bonito G."/>
            <person name="Spatafora J.W."/>
        </authorList>
    </citation>
    <scope>NUCLEOTIDE SEQUENCE [LARGE SCALE GENOMIC DNA]</scope>
    <source>
        <strain evidence="1 2">GMNB39</strain>
    </source>
</reference>
<comment type="caution">
    <text evidence="1">The sequence shown here is derived from an EMBL/GenBank/DDBJ whole genome shotgun (WGS) entry which is preliminary data.</text>
</comment>
<proteinExistence type="predicted"/>
<keyword evidence="2" id="KW-1185">Reference proteome</keyword>
<sequence>MMDIHEEYYAALKSNHDWLRSSLDKIFRDTKVTSEKDIKMLMQDSLSYVDGLRRYHDNEGKDTVFPAFHVTQHKIAHPLDFASSIYPVRTGRLSFLLQKIRHQSVVGHAWEAAGHAWQREAAAGEAAADAGTYDAAEFRRTLAELN</sequence>